<sequence length="368" mass="39755">MHQGIIYLTLAALSIAAPVTKRSINNNVSDEFQNIDSFPNPDAQQLLSTEQRAHGTLTNSTPPASISSDTVISLQVIAAQEQFEAAYFNQLLANVTNAEPGFQFNSTEAKQLAIDSLTAIVAQEELHALDAITSLQHFNQTPVAPCLYDFPVSTFDEAITLAQTFTSVVLGTLQNVVVNMGEHGDAALTQDISSVIGQEGEQEGWFRLLGHNIPSELPFLTNSVRDFAFNALNQDFIVPGSCSNIEQVTALQELHVMQPLTVISSFDPSEHPANEVVQLSFTLPNGTKPVDYQVAYINQQNVPFTLSYNVTSQDGQTLFIQAPFPYTEHILNGLTILAIVPTSTANSLTSNQAVANVTLAGPGLIIVN</sequence>
<dbReference type="EMBL" id="LFMY01000012">
    <property type="protein sequence ID" value="OKL57241.1"/>
    <property type="molecule type" value="Genomic_DNA"/>
</dbReference>
<protein>
    <recommendedName>
        <fullName evidence="4">Sexual development protein</fullName>
    </recommendedName>
</protein>
<evidence type="ECO:0000313" key="2">
    <source>
        <dbReference type="EMBL" id="OKL57241.1"/>
    </source>
</evidence>
<dbReference type="AlphaFoldDB" id="A0A225A8V9"/>
<keyword evidence="3" id="KW-1185">Reference proteome</keyword>
<accession>A0A225A8V9</accession>
<organism evidence="2 3">
    <name type="scientific">Talaromyces atroroseus</name>
    <dbReference type="NCBI Taxonomy" id="1441469"/>
    <lineage>
        <taxon>Eukaryota</taxon>
        <taxon>Fungi</taxon>
        <taxon>Dikarya</taxon>
        <taxon>Ascomycota</taxon>
        <taxon>Pezizomycotina</taxon>
        <taxon>Eurotiomycetes</taxon>
        <taxon>Eurotiomycetidae</taxon>
        <taxon>Eurotiales</taxon>
        <taxon>Trichocomaceae</taxon>
        <taxon>Talaromyces</taxon>
        <taxon>Talaromyces sect. Trachyspermi</taxon>
    </lineage>
</organism>
<dbReference type="Pfam" id="PF13668">
    <property type="entry name" value="Ferritin_2"/>
    <property type="match status" value="1"/>
</dbReference>
<dbReference type="GeneID" id="31007157"/>
<comment type="caution">
    <text evidence="2">The sequence shown here is derived from an EMBL/GenBank/DDBJ whole genome shotgun (WGS) entry which is preliminary data.</text>
</comment>
<keyword evidence="1" id="KW-0732">Signal</keyword>
<name>A0A225A8V9_TALAT</name>
<evidence type="ECO:0000313" key="3">
    <source>
        <dbReference type="Proteomes" id="UP000214365"/>
    </source>
</evidence>
<dbReference type="OrthoDB" id="5293813at2759"/>
<gene>
    <name evidence="2" type="ORF">UA08_07401</name>
</gene>
<evidence type="ECO:0008006" key="4">
    <source>
        <dbReference type="Google" id="ProtNLM"/>
    </source>
</evidence>
<dbReference type="RefSeq" id="XP_020117362.1">
    <property type="nucleotide sequence ID" value="XM_020262686.1"/>
</dbReference>
<dbReference type="Proteomes" id="UP000214365">
    <property type="component" value="Unassembled WGS sequence"/>
</dbReference>
<reference evidence="2 3" key="1">
    <citation type="submission" date="2015-06" db="EMBL/GenBank/DDBJ databases">
        <title>Talaromyces atroroseus IBT 11181 draft genome.</title>
        <authorList>
            <person name="Rasmussen K.B."/>
            <person name="Rasmussen S."/>
            <person name="Petersen B."/>
            <person name="Sicheritz-Ponten T."/>
            <person name="Mortensen U.H."/>
            <person name="Thrane U."/>
        </authorList>
    </citation>
    <scope>NUCLEOTIDE SEQUENCE [LARGE SCALE GENOMIC DNA]</scope>
    <source>
        <strain evidence="2 3">IBT 11181</strain>
    </source>
</reference>
<evidence type="ECO:0000256" key="1">
    <source>
        <dbReference type="SAM" id="SignalP"/>
    </source>
</evidence>
<proteinExistence type="predicted"/>
<feature type="chain" id="PRO_5012488578" description="Sexual development protein" evidence="1">
    <location>
        <begin position="17"/>
        <end position="368"/>
    </location>
</feature>
<feature type="signal peptide" evidence="1">
    <location>
        <begin position="1"/>
        <end position="16"/>
    </location>
</feature>